<dbReference type="STRING" id="679926.Mpet_0639"/>
<dbReference type="InterPro" id="IPR005025">
    <property type="entry name" value="FMN_Rdtase-like_dom"/>
</dbReference>
<comment type="cofactor">
    <cofactor evidence="2">
        <name>[4Fe-4S] cluster</name>
        <dbReference type="ChEBI" id="CHEBI:49883"/>
    </cofactor>
</comment>
<protein>
    <submittedName>
        <fullName evidence="7">NADPH-dependent FMN reductase</fullName>
    </submittedName>
</protein>
<feature type="domain" description="NADPH-dependent FMN reductase-like" evidence="6">
    <location>
        <begin position="113"/>
        <end position="238"/>
    </location>
</feature>
<dbReference type="OrthoDB" id="9059at2157"/>
<evidence type="ECO:0000256" key="2">
    <source>
        <dbReference type="ARBA" id="ARBA00001966"/>
    </source>
</evidence>
<dbReference type="Pfam" id="PF03358">
    <property type="entry name" value="FMN_red"/>
    <property type="match status" value="1"/>
</dbReference>
<dbReference type="GO" id="GO:0016491">
    <property type="term" value="F:oxidoreductase activity"/>
    <property type="evidence" value="ECO:0007669"/>
    <property type="project" value="InterPro"/>
</dbReference>
<evidence type="ECO:0000256" key="5">
    <source>
        <dbReference type="ARBA" id="ARBA00038292"/>
    </source>
</evidence>
<dbReference type="PANTHER" id="PTHR43278">
    <property type="entry name" value="NAD(P)H-DEPENDENT FMN-CONTAINING OXIDOREDUCTASE YWQN-RELATED"/>
    <property type="match status" value="1"/>
</dbReference>
<comment type="similarity">
    <text evidence="5">Belongs to the SsuE family. Isf subfamily.</text>
</comment>
<evidence type="ECO:0000256" key="1">
    <source>
        <dbReference type="ARBA" id="ARBA00001917"/>
    </source>
</evidence>
<evidence type="ECO:0000313" key="8">
    <source>
        <dbReference type="Proteomes" id="UP000006565"/>
    </source>
</evidence>
<reference evidence="7 8" key="1">
    <citation type="journal article" date="2010" name="Stand. Genomic Sci.">
        <title>Complete genome sequence of Methanoplanus petrolearius type strain (SEBR 4847).</title>
        <authorList>
            <person name="Brambilla E."/>
            <person name="Djao O.D."/>
            <person name="Daligault H."/>
            <person name="Lapidus A."/>
            <person name="Lucas S."/>
            <person name="Hammon N."/>
            <person name="Nolan M."/>
            <person name="Tice H."/>
            <person name="Cheng J.F."/>
            <person name="Han C."/>
            <person name="Tapia R."/>
            <person name="Goodwin L."/>
            <person name="Pitluck S."/>
            <person name="Liolios K."/>
            <person name="Ivanova N."/>
            <person name="Mavromatis K."/>
            <person name="Mikhailova N."/>
            <person name="Pati A."/>
            <person name="Chen A."/>
            <person name="Palaniappan K."/>
            <person name="Land M."/>
            <person name="Hauser L."/>
            <person name="Chang Y.J."/>
            <person name="Jeffries C.D."/>
            <person name="Rohde M."/>
            <person name="Spring S."/>
            <person name="Sikorski J."/>
            <person name="Goker M."/>
            <person name="Woyke T."/>
            <person name="Bristow J."/>
            <person name="Eisen J.A."/>
            <person name="Markowitz V."/>
            <person name="Hugenholtz P."/>
            <person name="Kyrpides N.C."/>
            <person name="Klenk H.P."/>
        </authorList>
    </citation>
    <scope>NUCLEOTIDE SEQUENCE [LARGE SCALE GENOMIC DNA]</scope>
    <source>
        <strain evidence="8">DSM 11571 / OCM 486 / SEBR 4847</strain>
    </source>
</reference>
<dbReference type="Proteomes" id="UP000006565">
    <property type="component" value="Chromosome"/>
</dbReference>
<dbReference type="KEGG" id="mpi:Mpet_0639"/>
<dbReference type="InterPro" id="IPR029039">
    <property type="entry name" value="Flavoprotein-like_sf"/>
</dbReference>
<evidence type="ECO:0000313" key="7">
    <source>
        <dbReference type="EMBL" id="ADN35413.1"/>
    </source>
</evidence>
<gene>
    <name evidence="7" type="ordered locus">Mpet_0639</name>
</gene>
<dbReference type="InterPro" id="IPR051796">
    <property type="entry name" value="ISF_SsuE-like"/>
</dbReference>
<name>E1RI28_METP4</name>
<accession>E1RI28</accession>
<dbReference type="PANTHER" id="PTHR43278:SF2">
    <property type="entry name" value="IRON-SULFUR FLAVOPROTEIN"/>
    <property type="match status" value="1"/>
</dbReference>
<sequence>MPFPSEIIREHRIDGTYSLVLKKEDLKSLYPRMFRYKLALLENGKIVAQFRTNTYEYTPVIPIKAESVAYEYFEYWTERITAGHEKFVDYLKRQERLRKHVYKSVPSPGNDAVIIQGSSRPDGNCAVMASWIMEKLLSMGMKPAVFYPSYMYILPCTGCYQCYNYGRCVFIDDMAGLYGAVKGATFAAICSPVYTNTVPAPLKAVFDRFQAYHALNALSKTKHSASGLLLSTAGRKGMDNFSHVVPVADAFMAISGIKKRGQVLVDNLDQVYDVRSIPGLRGIIEKKVDECLK</sequence>
<dbReference type="RefSeq" id="WP_013328591.1">
    <property type="nucleotide sequence ID" value="NC_014507.1"/>
</dbReference>
<dbReference type="AlphaFoldDB" id="E1RI28"/>
<dbReference type="EMBL" id="CP002117">
    <property type="protein sequence ID" value="ADN35413.1"/>
    <property type="molecule type" value="Genomic_DNA"/>
</dbReference>
<evidence type="ECO:0000256" key="4">
    <source>
        <dbReference type="ARBA" id="ARBA00022643"/>
    </source>
</evidence>
<dbReference type="Gene3D" id="3.40.50.360">
    <property type="match status" value="1"/>
</dbReference>
<dbReference type="GeneID" id="9743088"/>
<evidence type="ECO:0000259" key="6">
    <source>
        <dbReference type="Pfam" id="PF03358"/>
    </source>
</evidence>
<evidence type="ECO:0000256" key="3">
    <source>
        <dbReference type="ARBA" id="ARBA00022630"/>
    </source>
</evidence>
<keyword evidence="3" id="KW-0285">Flavoprotein</keyword>
<keyword evidence="4" id="KW-0288">FMN</keyword>
<keyword evidence="8" id="KW-1185">Reference proteome</keyword>
<dbReference type="eggNOG" id="arCOG02574">
    <property type="taxonomic scope" value="Archaea"/>
</dbReference>
<organism evidence="7 8">
    <name type="scientific">Methanolacinia petrolearia (strain DSM 11571 / OCM 486 / SEBR 4847)</name>
    <name type="common">Methanoplanus petrolearius</name>
    <dbReference type="NCBI Taxonomy" id="679926"/>
    <lineage>
        <taxon>Archaea</taxon>
        <taxon>Methanobacteriati</taxon>
        <taxon>Methanobacteriota</taxon>
        <taxon>Stenosarchaea group</taxon>
        <taxon>Methanomicrobia</taxon>
        <taxon>Methanomicrobiales</taxon>
        <taxon>Methanomicrobiaceae</taxon>
        <taxon>Methanolacinia</taxon>
    </lineage>
</organism>
<dbReference type="SUPFAM" id="SSF52218">
    <property type="entry name" value="Flavoproteins"/>
    <property type="match status" value="1"/>
</dbReference>
<comment type="cofactor">
    <cofactor evidence="1">
        <name>FMN</name>
        <dbReference type="ChEBI" id="CHEBI:58210"/>
    </cofactor>
</comment>
<dbReference type="HOGENOM" id="CLU_881710_0_0_2"/>
<proteinExistence type="inferred from homology"/>